<name>A0ABS1WSJ8_9GAMM</name>
<evidence type="ECO:0000313" key="8">
    <source>
        <dbReference type="EMBL" id="MBM0103962.1"/>
    </source>
</evidence>
<dbReference type="RefSeq" id="WP_203165912.1">
    <property type="nucleotide sequence ID" value="NZ_JAEVLS010000001.1"/>
</dbReference>
<dbReference type="PANTHER" id="PTHR30485">
    <property type="entry name" value="NI/FE-HYDROGENASE 1 B-TYPE CYTOCHROME SUBUNIT"/>
    <property type="match status" value="1"/>
</dbReference>
<organism evidence="8 9">
    <name type="scientific">Steroidobacter gossypii</name>
    <dbReference type="NCBI Taxonomy" id="2805490"/>
    <lineage>
        <taxon>Bacteria</taxon>
        <taxon>Pseudomonadati</taxon>
        <taxon>Pseudomonadota</taxon>
        <taxon>Gammaproteobacteria</taxon>
        <taxon>Steroidobacterales</taxon>
        <taxon>Steroidobacteraceae</taxon>
        <taxon>Steroidobacter</taxon>
    </lineage>
</organism>
<evidence type="ECO:0000313" key="9">
    <source>
        <dbReference type="Proteomes" id="UP000661077"/>
    </source>
</evidence>
<keyword evidence="5 6" id="KW-0472">Membrane</keyword>
<dbReference type="InterPro" id="IPR011577">
    <property type="entry name" value="Cyt_b561_bac/Ni-Hgenase"/>
</dbReference>
<evidence type="ECO:0000259" key="7">
    <source>
        <dbReference type="Pfam" id="PF01292"/>
    </source>
</evidence>
<keyword evidence="3 6" id="KW-0812">Transmembrane</keyword>
<feature type="transmembrane region" description="Helical" evidence="6">
    <location>
        <begin position="18"/>
        <end position="36"/>
    </location>
</feature>
<sequence length="221" mass="24933">MNDIPSDSNDGAIRIWDWPVRLTHWLFVLCIAVSWWSAEEHQMEWHRYSGYTLLGLLIFRIYWGFTGSSSARFSHFLRGPSGVIAYLRESREAHRDAGHNPLGGWSVAIMLVLMLSQVSIGLFVSDVDGIESGPLSHLVSFETSRTLADIHEVVFNVILAFIGLHIAAILFYLLAKRDNLIVAMLTGQRRDARIRPMRPVPAWRILPGIVLATGVVWWVAA</sequence>
<evidence type="ECO:0000256" key="1">
    <source>
        <dbReference type="ARBA" id="ARBA00004651"/>
    </source>
</evidence>
<reference evidence="8 9" key="1">
    <citation type="journal article" date="2021" name="Int. J. Syst. Evol. Microbiol.">
        <title>Steroidobacter gossypii sp. nov., isolated from soil of cotton cropping field.</title>
        <authorList>
            <person name="Huang R."/>
            <person name="Yang S."/>
            <person name="Zhen C."/>
            <person name="Liu W."/>
        </authorList>
    </citation>
    <scope>NUCLEOTIDE SEQUENCE [LARGE SCALE GENOMIC DNA]</scope>
    <source>
        <strain evidence="8 9">S1-65</strain>
    </source>
</reference>
<evidence type="ECO:0000256" key="2">
    <source>
        <dbReference type="ARBA" id="ARBA00022475"/>
    </source>
</evidence>
<proteinExistence type="predicted"/>
<dbReference type="InterPro" id="IPR051542">
    <property type="entry name" value="Hydrogenase_cytochrome"/>
</dbReference>
<keyword evidence="4 6" id="KW-1133">Transmembrane helix</keyword>
<comment type="subcellular location">
    <subcellularLocation>
        <location evidence="1">Cell membrane</location>
        <topology evidence="1">Multi-pass membrane protein</topology>
    </subcellularLocation>
</comment>
<dbReference type="Pfam" id="PF01292">
    <property type="entry name" value="Ni_hydr_CYTB"/>
    <property type="match status" value="1"/>
</dbReference>
<feature type="transmembrane region" description="Helical" evidence="6">
    <location>
        <begin position="202"/>
        <end position="220"/>
    </location>
</feature>
<dbReference type="InterPro" id="IPR016174">
    <property type="entry name" value="Di-haem_cyt_TM"/>
</dbReference>
<dbReference type="EMBL" id="JAEVLS010000001">
    <property type="protein sequence ID" value="MBM0103962.1"/>
    <property type="molecule type" value="Genomic_DNA"/>
</dbReference>
<dbReference type="SUPFAM" id="SSF81342">
    <property type="entry name" value="Transmembrane di-heme cytochromes"/>
    <property type="match status" value="1"/>
</dbReference>
<evidence type="ECO:0000256" key="4">
    <source>
        <dbReference type="ARBA" id="ARBA00022989"/>
    </source>
</evidence>
<gene>
    <name evidence="8" type="ORF">JM946_04370</name>
</gene>
<feature type="domain" description="Cytochrome b561 bacterial/Ni-hydrogenase" evidence="7">
    <location>
        <begin position="16"/>
        <end position="187"/>
    </location>
</feature>
<dbReference type="PANTHER" id="PTHR30485:SF2">
    <property type="entry name" value="BLL0597 PROTEIN"/>
    <property type="match status" value="1"/>
</dbReference>
<protein>
    <submittedName>
        <fullName evidence="8">Cytochrome b/b6 domain-containing protein</fullName>
    </submittedName>
</protein>
<evidence type="ECO:0000256" key="3">
    <source>
        <dbReference type="ARBA" id="ARBA00022692"/>
    </source>
</evidence>
<evidence type="ECO:0000256" key="6">
    <source>
        <dbReference type="SAM" id="Phobius"/>
    </source>
</evidence>
<feature type="transmembrane region" description="Helical" evidence="6">
    <location>
        <begin position="102"/>
        <end position="124"/>
    </location>
</feature>
<keyword evidence="2" id="KW-1003">Cell membrane</keyword>
<accession>A0ABS1WSJ8</accession>
<keyword evidence="9" id="KW-1185">Reference proteome</keyword>
<evidence type="ECO:0000256" key="5">
    <source>
        <dbReference type="ARBA" id="ARBA00023136"/>
    </source>
</evidence>
<comment type="caution">
    <text evidence="8">The sequence shown here is derived from an EMBL/GenBank/DDBJ whole genome shotgun (WGS) entry which is preliminary data.</text>
</comment>
<dbReference type="Proteomes" id="UP000661077">
    <property type="component" value="Unassembled WGS sequence"/>
</dbReference>
<feature type="transmembrane region" description="Helical" evidence="6">
    <location>
        <begin position="153"/>
        <end position="175"/>
    </location>
</feature>
<dbReference type="Gene3D" id="1.20.950.20">
    <property type="entry name" value="Transmembrane di-heme cytochromes, Chain C"/>
    <property type="match status" value="1"/>
</dbReference>